<feature type="domain" description="F-box" evidence="2">
    <location>
        <begin position="89"/>
        <end position="145"/>
    </location>
</feature>
<dbReference type="Proteomes" id="UP000053593">
    <property type="component" value="Unassembled WGS sequence"/>
</dbReference>
<dbReference type="OrthoDB" id="3057283at2759"/>
<evidence type="ECO:0000259" key="2">
    <source>
        <dbReference type="Pfam" id="PF12937"/>
    </source>
</evidence>
<dbReference type="SUPFAM" id="SSF81383">
    <property type="entry name" value="F-box domain"/>
    <property type="match status" value="1"/>
</dbReference>
<sequence length="544" mass="62072">MSFQAALESFQIRTNLDLADTYEKLRTEYGSSVPSKAELAREIAEAEKEMDGCEAQVHRLQCHIQLLQHHRRRLDEYTMCLRSLMAPLRKLPNELMLRIFDWACEMNDLTSGRLQTMPALTISCVCSHWRDLAKSYPRLWSRICVDLTEMHLDRRDLTLLETYLELSQESPLSIEILGHKLETLEPRQAALCSMLGSYSERWQELIVSQPTFYKALLTHDPNHFPLLDSLTISNFGFRLPGSLDRFQDASRLQSLSLLSFPLAKVHKSNFPWQQLTSLNICSYSKEIKSLMEASSNLTELSFREWEDGTFKRNSFPVVAPTVRALSFSVSQTSHHESESLIDVVLSSTTFPALTSLYIDRIDVKEDYEHPWPKDIVQNFLSRSRCTLTTLSLKSIPIVDEDLIDLLRRLPSLLHLAIDDSSVTAHNSPITLRFIQSLHAFRYNGRSSSSSILVRKLQSLSLTFSGFGPKSFSDRDFVGVVSSRWYSGCYTDNSEIGTACLSSVVMRFLHRDVSDDVYAPLKHLEEAGMRVVILAQPKLPSLYSK</sequence>
<gene>
    <name evidence="3" type="ORF">GYMLUDRAFT_50994</name>
</gene>
<dbReference type="EMBL" id="KN834885">
    <property type="protein sequence ID" value="KIK50763.1"/>
    <property type="molecule type" value="Genomic_DNA"/>
</dbReference>
<protein>
    <recommendedName>
        <fullName evidence="2">F-box domain-containing protein</fullName>
    </recommendedName>
</protein>
<dbReference type="AlphaFoldDB" id="A0A0D0C7L0"/>
<dbReference type="HOGENOM" id="CLU_018544_12_1_1"/>
<dbReference type="InterPro" id="IPR036047">
    <property type="entry name" value="F-box-like_dom_sf"/>
</dbReference>
<evidence type="ECO:0000313" key="3">
    <source>
        <dbReference type="EMBL" id="KIK50763.1"/>
    </source>
</evidence>
<dbReference type="Gene3D" id="3.80.10.10">
    <property type="entry name" value="Ribonuclease Inhibitor"/>
    <property type="match status" value="1"/>
</dbReference>
<keyword evidence="4" id="KW-1185">Reference proteome</keyword>
<dbReference type="InterPro" id="IPR001810">
    <property type="entry name" value="F-box_dom"/>
</dbReference>
<accession>A0A0D0C7L0</accession>
<dbReference type="Gene3D" id="1.20.1280.50">
    <property type="match status" value="1"/>
</dbReference>
<name>A0A0D0C7L0_9AGAR</name>
<keyword evidence="1" id="KW-0175">Coiled coil</keyword>
<proteinExistence type="predicted"/>
<evidence type="ECO:0000313" key="4">
    <source>
        <dbReference type="Proteomes" id="UP000053593"/>
    </source>
</evidence>
<feature type="coiled-coil region" evidence="1">
    <location>
        <begin position="36"/>
        <end position="63"/>
    </location>
</feature>
<organism evidence="3 4">
    <name type="scientific">Collybiopsis luxurians FD-317 M1</name>
    <dbReference type="NCBI Taxonomy" id="944289"/>
    <lineage>
        <taxon>Eukaryota</taxon>
        <taxon>Fungi</taxon>
        <taxon>Dikarya</taxon>
        <taxon>Basidiomycota</taxon>
        <taxon>Agaricomycotina</taxon>
        <taxon>Agaricomycetes</taxon>
        <taxon>Agaricomycetidae</taxon>
        <taxon>Agaricales</taxon>
        <taxon>Marasmiineae</taxon>
        <taxon>Omphalotaceae</taxon>
        <taxon>Collybiopsis</taxon>
        <taxon>Collybiopsis luxurians</taxon>
    </lineage>
</organism>
<reference evidence="3 4" key="1">
    <citation type="submission" date="2014-04" db="EMBL/GenBank/DDBJ databases">
        <title>Evolutionary Origins and Diversification of the Mycorrhizal Mutualists.</title>
        <authorList>
            <consortium name="DOE Joint Genome Institute"/>
            <consortium name="Mycorrhizal Genomics Consortium"/>
            <person name="Kohler A."/>
            <person name="Kuo A."/>
            <person name="Nagy L.G."/>
            <person name="Floudas D."/>
            <person name="Copeland A."/>
            <person name="Barry K.W."/>
            <person name="Cichocki N."/>
            <person name="Veneault-Fourrey C."/>
            <person name="LaButti K."/>
            <person name="Lindquist E.A."/>
            <person name="Lipzen A."/>
            <person name="Lundell T."/>
            <person name="Morin E."/>
            <person name="Murat C."/>
            <person name="Riley R."/>
            <person name="Ohm R."/>
            <person name="Sun H."/>
            <person name="Tunlid A."/>
            <person name="Henrissat B."/>
            <person name="Grigoriev I.V."/>
            <person name="Hibbett D.S."/>
            <person name="Martin F."/>
        </authorList>
    </citation>
    <scope>NUCLEOTIDE SEQUENCE [LARGE SCALE GENOMIC DNA]</scope>
    <source>
        <strain evidence="3 4">FD-317 M1</strain>
    </source>
</reference>
<dbReference type="InterPro" id="IPR032675">
    <property type="entry name" value="LRR_dom_sf"/>
</dbReference>
<dbReference type="Pfam" id="PF12937">
    <property type="entry name" value="F-box-like"/>
    <property type="match status" value="1"/>
</dbReference>
<evidence type="ECO:0000256" key="1">
    <source>
        <dbReference type="SAM" id="Coils"/>
    </source>
</evidence>